<dbReference type="Proteomes" id="UP000198662">
    <property type="component" value="Unassembled WGS sequence"/>
</dbReference>
<keyword evidence="2" id="KW-0805">Transcription regulation</keyword>
<evidence type="ECO:0000313" key="7">
    <source>
        <dbReference type="EMBL" id="SDK78621.1"/>
    </source>
</evidence>
<dbReference type="PRINTS" id="PR00039">
    <property type="entry name" value="HTHLYSR"/>
</dbReference>
<dbReference type="PANTHER" id="PTHR30346:SF0">
    <property type="entry name" value="HCA OPERON TRANSCRIPTIONAL ACTIVATOR HCAR"/>
    <property type="match status" value="1"/>
</dbReference>
<feature type="domain" description="HTH lysR-type" evidence="6">
    <location>
        <begin position="1"/>
        <end position="59"/>
    </location>
</feature>
<reference evidence="8" key="1">
    <citation type="submission" date="2016-10" db="EMBL/GenBank/DDBJ databases">
        <authorList>
            <person name="Varghese N."/>
            <person name="Submissions S."/>
        </authorList>
    </citation>
    <scope>NUCLEOTIDE SEQUENCE [LARGE SCALE GENOMIC DNA]</scope>
    <source>
        <strain evidence="8">CGMCC 4.3147</strain>
    </source>
</reference>
<accession>A0A1G9ERE2</accession>
<feature type="region of interest" description="Disordered" evidence="5">
    <location>
        <begin position="83"/>
        <end position="102"/>
    </location>
</feature>
<dbReference type="PROSITE" id="PS50931">
    <property type="entry name" value="HTH_LYSR"/>
    <property type="match status" value="1"/>
</dbReference>
<dbReference type="AlphaFoldDB" id="A0A1G9ERE2"/>
<proteinExistence type="inferred from homology"/>
<dbReference type="EMBL" id="FNGF01000002">
    <property type="protein sequence ID" value="SDK78621.1"/>
    <property type="molecule type" value="Genomic_DNA"/>
</dbReference>
<dbReference type="STRING" id="380244.SAMN05216298_1351"/>
<dbReference type="Gene3D" id="1.10.10.10">
    <property type="entry name" value="Winged helix-like DNA-binding domain superfamily/Winged helix DNA-binding domain"/>
    <property type="match status" value="1"/>
</dbReference>
<name>A0A1G9ERE2_9ACTN</name>
<dbReference type="SUPFAM" id="SSF46785">
    <property type="entry name" value="Winged helix' DNA-binding domain"/>
    <property type="match status" value="1"/>
</dbReference>
<dbReference type="Pfam" id="PF00126">
    <property type="entry name" value="HTH_1"/>
    <property type="match status" value="1"/>
</dbReference>
<gene>
    <name evidence="7" type="ORF">SAMN05216298_1351</name>
</gene>
<dbReference type="GO" id="GO:0003700">
    <property type="term" value="F:DNA-binding transcription factor activity"/>
    <property type="evidence" value="ECO:0007669"/>
    <property type="project" value="InterPro"/>
</dbReference>
<dbReference type="GO" id="GO:0032993">
    <property type="term" value="C:protein-DNA complex"/>
    <property type="evidence" value="ECO:0007669"/>
    <property type="project" value="TreeGrafter"/>
</dbReference>
<evidence type="ECO:0000256" key="3">
    <source>
        <dbReference type="ARBA" id="ARBA00023125"/>
    </source>
</evidence>
<evidence type="ECO:0000256" key="2">
    <source>
        <dbReference type="ARBA" id="ARBA00023015"/>
    </source>
</evidence>
<keyword evidence="4" id="KW-0804">Transcription</keyword>
<dbReference type="InterPro" id="IPR000847">
    <property type="entry name" value="LysR_HTH_N"/>
</dbReference>
<evidence type="ECO:0000256" key="4">
    <source>
        <dbReference type="ARBA" id="ARBA00023163"/>
    </source>
</evidence>
<keyword evidence="8" id="KW-1185">Reference proteome</keyword>
<evidence type="ECO:0000313" key="8">
    <source>
        <dbReference type="Proteomes" id="UP000198662"/>
    </source>
</evidence>
<evidence type="ECO:0000256" key="5">
    <source>
        <dbReference type="SAM" id="MobiDB-lite"/>
    </source>
</evidence>
<feature type="compositionally biased region" description="Basic and acidic residues" evidence="5">
    <location>
        <begin position="85"/>
        <end position="95"/>
    </location>
</feature>
<comment type="similarity">
    <text evidence="1">Belongs to the LysR transcriptional regulatory family.</text>
</comment>
<protein>
    <submittedName>
        <fullName evidence="7">Regulatory helix-turn-helix protein, lysR family</fullName>
    </submittedName>
</protein>
<evidence type="ECO:0000259" key="6">
    <source>
        <dbReference type="PROSITE" id="PS50931"/>
    </source>
</evidence>
<dbReference type="GO" id="GO:0003677">
    <property type="term" value="F:DNA binding"/>
    <property type="evidence" value="ECO:0007669"/>
    <property type="project" value="UniProtKB-KW"/>
</dbReference>
<dbReference type="InterPro" id="IPR036390">
    <property type="entry name" value="WH_DNA-bd_sf"/>
</dbReference>
<keyword evidence="3" id="KW-0238">DNA-binding</keyword>
<dbReference type="InterPro" id="IPR036388">
    <property type="entry name" value="WH-like_DNA-bd_sf"/>
</dbReference>
<evidence type="ECO:0000256" key="1">
    <source>
        <dbReference type="ARBA" id="ARBA00009437"/>
    </source>
</evidence>
<dbReference type="FunFam" id="1.10.10.10:FF:000001">
    <property type="entry name" value="LysR family transcriptional regulator"/>
    <property type="match status" value="1"/>
</dbReference>
<organism evidence="7 8">
    <name type="scientific">Glycomyces sambucus</name>
    <dbReference type="NCBI Taxonomy" id="380244"/>
    <lineage>
        <taxon>Bacteria</taxon>
        <taxon>Bacillati</taxon>
        <taxon>Actinomycetota</taxon>
        <taxon>Actinomycetes</taxon>
        <taxon>Glycomycetales</taxon>
        <taxon>Glycomycetaceae</taxon>
        <taxon>Glycomyces</taxon>
    </lineage>
</organism>
<dbReference type="PANTHER" id="PTHR30346">
    <property type="entry name" value="TRANSCRIPTIONAL DUAL REGULATOR HCAR-RELATED"/>
    <property type="match status" value="1"/>
</dbReference>
<sequence>MDIMRHLECFLAVGEERHFGRAAERLGMEQPPLSQRIRRLEKELDAELFDRSGGQVALTPAGHVLMREAPELLRRHQRMRSLVKRAAEADTERPPRPWTSIY</sequence>